<evidence type="ECO:0000256" key="1">
    <source>
        <dbReference type="SAM" id="MobiDB-lite"/>
    </source>
</evidence>
<dbReference type="EMBL" id="DF238376">
    <property type="protein sequence ID" value="GAQ93300.1"/>
    <property type="molecule type" value="Genomic_DNA"/>
</dbReference>
<dbReference type="AlphaFoldDB" id="A0A1Y1IR19"/>
<feature type="region of interest" description="Disordered" evidence="1">
    <location>
        <begin position="145"/>
        <end position="167"/>
    </location>
</feature>
<feature type="compositionally biased region" description="Polar residues" evidence="1">
    <location>
        <begin position="155"/>
        <end position="164"/>
    </location>
</feature>
<organism evidence="2 3">
    <name type="scientific">Klebsormidium nitens</name>
    <name type="common">Green alga</name>
    <name type="synonym">Ulothrix nitens</name>
    <dbReference type="NCBI Taxonomy" id="105231"/>
    <lineage>
        <taxon>Eukaryota</taxon>
        <taxon>Viridiplantae</taxon>
        <taxon>Streptophyta</taxon>
        <taxon>Klebsormidiophyceae</taxon>
        <taxon>Klebsormidiales</taxon>
        <taxon>Klebsormidiaceae</taxon>
        <taxon>Klebsormidium</taxon>
    </lineage>
</organism>
<accession>A0A1Y1IR19</accession>
<name>A0A1Y1IR19_KLENI</name>
<evidence type="ECO:0000313" key="3">
    <source>
        <dbReference type="Proteomes" id="UP000054558"/>
    </source>
</evidence>
<reference evidence="2 3" key="1">
    <citation type="journal article" date="2014" name="Nat. Commun.">
        <title>Klebsormidium flaccidum genome reveals primary factors for plant terrestrial adaptation.</title>
        <authorList>
            <person name="Hori K."/>
            <person name="Maruyama F."/>
            <person name="Fujisawa T."/>
            <person name="Togashi T."/>
            <person name="Yamamoto N."/>
            <person name="Seo M."/>
            <person name="Sato S."/>
            <person name="Yamada T."/>
            <person name="Mori H."/>
            <person name="Tajima N."/>
            <person name="Moriyama T."/>
            <person name="Ikeuchi M."/>
            <person name="Watanabe M."/>
            <person name="Wada H."/>
            <person name="Kobayashi K."/>
            <person name="Saito M."/>
            <person name="Masuda T."/>
            <person name="Sasaki-Sekimoto Y."/>
            <person name="Mashiguchi K."/>
            <person name="Awai K."/>
            <person name="Shimojima M."/>
            <person name="Masuda S."/>
            <person name="Iwai M."/>
            <person name="Nobusawa T."/>
            <person name="Narise T."/>
            <person name="Kondo S."/>
            <person name="Saito H."/>
            <person name="Sato R."/>
            <person name="Murakawa M."/>
            <person name="Ihara Y."/>
            <person name="Oshima-Yamada Y."/>
            <person name="Ohtaka K."/>
            <person name="Satoh M."/>
            <person name="Sonobe K."/>
            <person name="Ishii M."/>
            <person name="Ohtani R."/>
            <person name="Kanamori-Sato M."/>
            <person name="Honoki R."/>
            <person name="Miyazaki D."/>
            <person name="Mochizuki H."/>
            <person name="Umetsu J."/>
            <person name="Higashi K."/>
            <person name="Shibata D."/>
            <person name="Kamiya Y."/>
            <person name="Sato N."/>
            <person name="Nakamura Y."/>
            <person name="Tabata S."/>
            <person name="Ida S."/>
            <person name="Kurokawa K."/>
            <person name="Ohta H."/>
        </authorList>
    </citation>
    <scope>NUCLEOTIDE SEQUENCE [LARGE SCALE GENOMIC DNA]</scope>
    <source>
        <strain evidence="2 3">NIES-2285</strain>
    </source>
</reference>
<gene>
    <name evidence="2" type="ORF">KFL_014270010</name>
</gene>
<dbReference type="Proteomes" id="UP000054558">
    <property type="component" value="Unassembled WGS sequence"/>
</dbReference>
<proteinExistence type="predicted"/>
<keyword evidence="3" id="KW-1185">Reference proteome</keyword>
<sequence length="228" mass="24700">MTRSVNPEKFLCAPEIGLQIENLDLHIKAGSKQEHTLLLDMKDGGGWPNGVRGSSEIEPQHVLKRTAVALCGGIQPDIALSFLTNETNVAMGLSGRFEMTAPRRLHVESLSELRTETLPRRKAVNRGPEVPARQLVFSGTELRGMRAQDAEASGPPSSAENGSSERAPGQWYESEMLTWVQARQGLPESDSQPGGDEGGEELKRSLCALQPRSTLLMRGCCGGAVQQL</sequence>
<evidence type="ECO:0000313" key="2">
    <source>
        <dbReference type="EMBL" id="GAQ93300.1"/>
    </source>
</evidence>
<feature type="region of interest" description="Disordered" evidence="1">
    <location>
        <begin position="182"/>
        <end position="202"/>
    </location>
</feature>
<protein>
    <submittedName>
        <fullName evidence="2">Uncharacterized protein</fullName>
    </submittedName>
</protein>